<protein>
    <recommendedName>
        <fullName evidence="1">DUF4124 domain-containing protein</fullName>
    </recommendedName>
</protein>
<dbReference type="EMBL" id="UOFY01000028">
    <property type="protein sequence ID" value="VAX08658.1"/>
    <property type="molecule type" value="Genomic_DNA"/>
</dbReference>
<dbReference type="Pfam" id="PF13511">
    <property type="entry name" value="DUF4124"/>
    <property type="match status" value="1"/>
</dbReference>
<name>A0A3B1BB65_9ZZZZ</name>
<reference evidence="2" key="1">
    <citation type="submission" date="2018-06" db="EMBL/GenBank/DDBJ databases">
        <authorList>
            <person name="Zhirakovskaya E."/>
        </authorList>
    </citation>
    <scope>NUCLEOTIDE SEQUENCE</scope>
</reference>
<sequence>MLIRFFLLWISLVFCIFPVLAKAEVYRWLNEEGEIVFGDKPPKGTKADVIQVKKAGSHGMKFATPEQIEEFHNELAMPAKSNTSTGRSNLSASYCRRYRSDLNKIEIYLQHTNSVKDVEKAADLRELIKRECSGINYSKEDNRSRCQSYHQDLVKTEIYLDHTPNPRDKQRVKDLRKQMARECR</sequence>
<evidence type="ECO:0000259" key="1">
    <source>
        <dbReference type="Pfam" id="PF13511"/>
    </source>
</evidence>
<accession>A0A3B1BB65</accession>
<gene>
    <name evidence="2" type="ORF">MNBD_GAMMA25-885</name>
</gene>
<dbReference type="InterPro" id="IPR025392">
    <property type="entry name" value="DUF4124"/>
</dbReference>
<proteinExistence type="predicted"/>
<feature type="domain" description="DUF4124" evidence="1">
    <location>
        <begin position="13"/>
        <end position="55"/>
    </location>
</feature>
<dbReference type="AlphaFoldDB" id="A0A3B1BB65"/>
<organism evidence="2">
    <name type="scientific">hydrothermal vent metagenome</name>
    <dbReference type="NCBI Taxonomy" id="652676"/>
    <lineage>
        <taxon>unclassified sequences</taxon>
        <taxon>metagenomes</taxon>
        <taxon>ecological metagenomes</taxon>
    </lineage>
</organism>
<evidence type="ECO:0000313" key="2">
    <source>
        <dbReference type="EMBL" id="VAX08658.1"/>
    </source>
</evidence>